<evidence type="ECO:0000313" key="2">
    <source>
        <dbReference type="EMBL" id="BCK84957.1"/>
    </source>
</evidence>
<dbReference type="AlphaFoldDB" id="A0A810QFF9"/>
<dbReference type="EMBL" id="AP023420">
    <property type="protein sequence ID" value="BCK84957.1"/>
    <property type="molecule type" value="Genomic_DNA"/>
</dbReference>
<feature type="region of interest" description="Disordered" evidence="1">
    <location>
        <begin position="56"/>
        <end position="79"/>
    </location>
</feature>
<evidence type="ECO:0000313" key="3">
    <source>
        <dbReference type="Proteomes" id="UP000679848"/>
    </source>
</evidence>
<protein>
    <submittedName>
        <fullName evidence="2">Uncharacterized protein</fullName>
    </submittedName>
</protein>
<evidence type="ECO:0000256" key="1">
    <source>
        <dbReference type="SAM" id="MobiDB-lite"/>
    </source>
</evidence>
<sequence>MYSEQMWQNAKKKCRLNDADIALAKRLGLTSQSLIKNIPSKNEPWNAPVSVWLYEMDAKQQKKTPQRQKRRSRQDTSEN</sequence>
<feature type="compositionally biased region" description="Basic residues" evidence="1">
    <location>
        <begin position="61"/>
        <end position="72"/>
    </location>
</feature>
<accession>A0A810QFF9</accession>
<name>A0A810QFF9_9FIRM</name>
<dbReference type="RefSeq" id="WP_055179956.1">
    <property type="nucleotide sequence ID" value="NZ_AP023420.1"/>
</dbReference>
<reference evidence="2" key="1">
    <citation type="submission" date="2020-09" db="EMBL/GenBank/DDBJ databases">
        <title>New species isolated from human feces.</title>
        <authorList>
            <person name="Kitahara M."/>
            <person name="Shigeno Y."/>
            <person name="Shime M."/>
            <person name="Matsumoto Y."/>
            <person name="Nakamura S."/>
            <person name="Motooka D."/>
            <person name="Fukuoka S."/>
            <person name="Nishikawa H."/>
            <person name="Benno Y."/>
        </authorList>
    </citation>
    <scope>NUCLEOTIDE SEQUENCE</scope>
    <source>
        <strain evidence="2">MM59</strain>
    </source>
</reference>
<dbReference type="KEGG" id="pfaa:MM59RIKEN_22760"/>
<dbReference type="Proteomes" id="UP000679848">
    <property type="component" value="Chromosome"/>
</dbReference>
<organism evidence="2 3">
    <name type="scientific">Pusillibacter faecalis</name>
    <dbReference type="NCBI Taxonomy" id="2714358"/>
    <lineage>
        <taxon>Bacteria</taxon>
        <taxon>Bacillati</taxon>
        <taxon>Bacillota</taxon>
        <taxon>Clostridia</taxon>
        <taxon>Eubacteriales</taxon>
        <taxon>Oscillospiraceae</taxon>
        <taxon>Pusillibacter</taxon>
    </lineage>
</organism>
<gene>
    <name evidence="2" type="ORF">MM59RIKEN_22760</name>
</gene>
<keyword evidence="3" id="KW-1185">Reference proteome</keyword>
<proteinExistence type="predicted"/>